<dbReference type="OrthoDB" id="9797243at2"/>
<dbReference type="SUPFAM" id="SSF52172">
    <property type="entry name" value="CheY-like"/>
    <property type="match status" value="1"/>
</dbReference>
<feature type="region of interest" description="Disordered" evidence="16">
    <location>
        <begin position="1"/>
        <end position="32"/>
    </location>
</feature>
<feature type="transmembrane region" description="Helical" evidence="17">
    <location>
        <begin position="226"/>
        <end position="248"/>
    </location>
</feature>
<dbReference type="Pfam" id="PF00072">
    <property type="entry name" value="Response_reg"/>
    <property type="match status" value="1"/>
</dbReference>
<dbReference type="Gene3D" id="1.10.287.130">
    <property type="match status" value="1"/>
</dbReference>
<evidence type="ECO:0000313" key="22">
    <source>
        <dbReference type="EMBL" id="STZ10385.1"/>
    </source>
</evidence>
<dbReference type="RefSeq" id="WP_078277412.1">
    <property type="nucleotide sequence ID" value="NZ_MUXU01000075.1"/>
</dbReference>
<evidence type="ECO:0000256" key="13">
    <source>
        <dbReference type="PROSITE-ProRule" id="PRU00110"/>
    </source>
</evidence>
<evidence type="ECO:0000256" key="9">
    <source>
        <dbReference type="ARBA" id="ARBA00022840"/>
    </source>
</evidence>
<dbReference type="GO" id="GO:0005886">
    <property type="term" value="C:plasma membrane"/>
    <property type="evidence" value="ECO:0007669"/>
    <property type="project" value="UniProtKB-SubCell"/>
</dbReference>
<dbReference type="GO" id="GO:0000155">
    <property type="term" value="F:phosphorelay sensor kinase activity"/>
    <property type="evidence" value="ECO:0007669"/>
    <property type="project" value="InterPro"/>
</dbReference>
<feature type="modified residue" description="4-aspartylphosphate" evidence="14">
    <location>
        <position position="791"/>
    </location>
</feature>
<dbReference type="EMBL" id="UGQE01000001">
    <property type="protein sequence ID" value="STZ10385.1"/>
    <property type="molecule type" value="Genomic_DNA"/>
</dbReference>
<name>A0A378R535_9GAMM</name>
<evidence type="ECO:0000256" key="10">
    <source>
        <dbReference type="ARBA" id="ARBA00022989"/>
    </source>
</evidence>
<dbReference type="Proteomes" id="UP000255279">
    <property type="component" value="Unassembled WGS sequence"/>
</dbReference>
<evidence type="ECO:0000256" key="15">
    <source>
        <dbReference type="SAM" id="Coils"/>
    </source>
</evidence>
<dbReference type="CDD" id="cd17546">
    <property type="entry name" value="REC_hyHK_CKI1_RcsC-like"/>
    <property type="match status" value="1"/>
</dbReference>
<accession>A0A378R535</accession>
<dbReference type="SUPFAM" id="SSF47226">
    <property type="entry name" value="Histidine-containing phosphotransfer domain, HPT domain"/>
    <property type="match status" value="1"/>
</dbReference>
<dbReference type="FunFam" id="3.30.565.10:FF:000010">
    <property type="entry name" value="Sensor histidine kinase RcsC"/>
    <property type="match status" value="1"/>
</dbReference>
<dbReference type="SUPFAM" id="SSF47384">
    <property type="entry name" value="Homodimeric domain of signal transducing histidine kinase"/>
    <property type="match status" value="1"/>
</dbReference>
<organism evidence="22 23">
    <name type="scientific">Moraxella caviae</name>
    <dbReference type="NCBI Taxonomy" id="34060"/>
    <lineage>
        <taxon>Bacteria</taxon>
        <taxon>Pseudomonadati</taxon>
        <taxon>Pseudomonadota</taxon>
        <taxon>Gammaproteobacteria</taxon>
        <taxon>Moraxellales</taxon>
        <taxon>Moraxellaceae</taxon>
        <taxon>Moraxella</taxon>
    </lineage>
</organism>
<dbReference type="InterPro" id="IPR036890">
    <property type="entry name" value="HATPase_C_sf"/>
</dbReference>
<dbReference type="Pfam" id="PF00512">
    <property type="entry name" value="HisKA"/>
    <property type="match status" value="1"/>
</dbReference>
<dbReference type="InterPro" id="IPR003661">
    <property type="entry name" value="HisK_dim/P_dom"/>
</dbReference>
<feature type="compositionally biased region" description="Polar residues" evidence="16">
    <location>
        <begin position="109"/>
        <end position="129"/>
    </location>
</feature>
<dbReference type="PROSITE" id="PS50110">
    <property type="entry name" value="RESPONSE_REGULATORY"/>
    <property type="match status" value="1"/>
</dbReference>
<feature type="region of interest" description="Disordered" evidence="16">
    <location>
        <begin position="109"/>
        <end position="130"/>
    </location>
</feature>
<dbReference type="SUPFAM" id="SSF55874">
    <property type="entry name" value="ATPase domain of HSP90 chaperone/DNA topoisomerase II/histidine kinase"/>
    <property type="match status" value="1"/>
</dbReference>
<dbReference type="EC" id="2.7.13.3" evidence="3"/>
<dbReference type="InterPro" id="IPR008207">
    <property type="entry name" value="Sig_transdc_His_kin_Hpt_dom"/>
</dbReference>
<dbReference type="SMART" id="SM00387">
    <property type="entry name" value="HATPase_c"/>
    <property type="match status" value="1"/>
</dbReference>
<dbReference type="PROSITE" id="PS50885">
    <property type="entry name" value="HAMP"/>
    <property type="match status" value="1"/>
</dbReference>
<evidence type="ECO:0000256" key="4">
    <source>
        <dbReference type="ARBA" id="ARBA00022553"/>
    </source>
</evidence>
<comment type="subcellular location">
    <subcellularLocation>
        <location evidence="2">Membrane</location>
    </subcellularLocation>
</comment>
<keyword evidence="5 22" id="KW-0808">Transferase</keyword>
<feature type="transmembrane region" description="Helical" evidence="17">
    <location>
        <begin position="45"/>
        <end position="70"/>
    </location>
</feature>
<keyword evidence="8 22" id="KW-0418">Kinase</keyword>
<evidence type="ECO:0000259" key="21">
    <source>
        <dbReference type="PROSITE" id="PS50894"/>
    </source>
</evidence>
<evidence type="ECO:0000256" key="14">
    <source>
        <dbReference type="PROSITE-ProRule" id="PRU00169"/>
    </source>
</evidence>
<feature type="modified residue" description="Phosphohistidine" evidence="13">
    <location>
        <position position="955"/>
    </location>
</feature>
<evidence type="ECO:0000256" key="16">
    <source>
        <dbReference type="SAM" id="MobiDB-lite"/>
    </source>
</evidence>
<keyword evidence="9" id="KW-0067">ATP-binding</keyword>
<dbReference type="SMART" id="SM00388">
    <property type="entry name" value="HisKA"/>
    <property type="match status" value="1"/>
</dbReference>
<dbReference type="InterPro" id="IPR005467">
    <property type="entry name" value="His_kinase_dom"/>
</dbReference>
<feature type="domain" description="Histidine kinase" evidence="18">
    <location>
        <begin position="352"/>
        <end position="577"/>
    </location>
</feature>
<dbReference type="PRINTS" id="PR00344">
    <property type="entry name" value="BCTRLSENSOR"/>
</dbReference>
<dbReference type="InterPro" id="IPR004358">
    <property type="entry name" value="Sig_transdc_His_kin-like_C"/>
</dbReference>
<dbReference type="AlphaFoldDB" id="A0A378R535"/>
<dbReference type="Gene3D" id="3.30.565.10">
    <property type="entry name" value="Histidine kinase-like ATPase, C-terminal domain"/>
    <property type="match status" value="1"/>
</dbReference>
<feature type="domain" description="Response regulatory" evidence="19">
    <location>
        <begin position="736"/>
        <end position="861"/>
    </location>
</feature>
<evidence type="ECO:0000256" key="11">
    <source>
        <dbReference type="ARBA" id="ARBA00023012"/>
    </source>
</evidence>
<evidence type="ECO:0000259" key="19">
    <source>
        <dbReference type="PROSITE" id="PS50110"/>
    </source>
</evidence>
<keyword evidence="11" id="KW-0902">Two-component regulatory system</keyword>
<dbReference type="Gene3D" id="3.40.50.2300">
    <property type="match status" value="1"/>
</dbReference>
<evidence type="ECO:0000256" key="5">
    <source>
        <dbReference type="ARBA" id="ARBA00022679"/>
    </source>
</evidence>
<dbReference type="InterPro" id="IPR001789">
    <property type="entry name" value="Sig_transdc_resp-reg_receiver"/>
</dbReference>
<keyword evidence="15" id="KW-0175">Coiled coil</keyword>
<dbReference type="InterPro" id="IPR036641">
    <property type="entry name" value="HPT_dom_sf"/>
</dbReference>
<keyword evidence="10 17" id="KW-1133">Transmembrane helix</keyword>
<reference evidence="22 23" key="1">
    <citation type="submission" date="2018-06" db="EMBL/GenBank/DDBJ databases">
        <authorList>
            <consortium name="Pathogen Informatics"/>
            <person name="Doyle S."/>
        </authorList>
    </citation>
    <scope>NUCLEOTIDE SEQUENCE [LARGE SCALE GENOMIC DNA]</scope>
    <source>
        <strain evidence="22 23">NCTC10293</strain>
    </source>
</reference>
<dbReference type="PANTHER" id="PTHR45339:SF3">
    <property type="entry name" value="HISTIDINE KINASE"/>
    <property type="match status" value="1"/>
</dbReference>
<proteinExistence type="predicted"/>
<dbReference type="SMART" id="SM00448">
    <property type="entry name" value="REC"/>
    <property type="match status" value="1"/>
</dbReference>
<dbReference type="Gene3D" id="1.20.120.160">
    <property type="entry name" value="HPT domain"/>
    <property type="match status" value="1"/>
</dbReference>
<dbReference type="GO" id="GO:0005524">
    <property type="term" value="F:ATP binding"/>
    <property type="evidence" value="ECO:0007669"/>
    <property type="project" value="UniProtKB-KW"/>
</dbReference>
<dbReference type="InterPro" id="IPR003594">
    <property type="entry name" value="HATPase_dom"/>
</dbReference>
<gene>
    <name evidence="22" type="primary">barA</name>
    <name evidence="22" type="ORF">NCTC10293_00720</name>
</gene>
<evidence type="ECO:0000256" key="8">
    <source>
        <dbReference type="ARBA" id="ARBA00022777"/>
    </source>
</evidence>
<keyword evidence="4 14" id="KW-0597">Phosphoprotein</keyword>
<dbReference type="Pfam" id="PF02518">
    <property type="entry name" value="HATPase_c"/>
    <property type="match status" value="1"/>
</dbReference>
<evidence type="ECO:0000259" key="18">
    <source>
        <dbReference type="PROSITE" id="PS50109"/>
    </source>
</evidence>
<protein>
    <recommendedName>
        <fullName evidence="3">histidine kinase</fullName>
        <ecNumber evidence="3">2.7.13.3</ecNumber>
    </recommendedName>
</protein>
<evidence type="ECO:0000259" key="20">
    <source>
        <dbReference type="PROSITE" id="PS50885"/>
    </source>
</evidence>
<evidence type="ECO:0000313" key="23">
    <source>
        <dbReference type="Proteomes" id="UP000255279"/>
    </source>
</evidence>
<dbReference type="CDD" id="cd16922">
    <property type="entry name" value="HATPase_EvgS-ArcB-TorS-like"/>
    <property type="match status" value="1"/>
</dbReference>
<dbReference type="PROSITE" id="PS50894">
    <property type="entry name" value="HPT"/>
    <property type="match status" value="1"/>
</dbReference>
<dbReference type="InterPro" id="IPR036097">
    <property type="entry name" value="HisK_dim/P_sf"/>
</dbReference>
<keyword evidence="6 17" id="KW-0812">Transmembrane</keyword>
<feature type="domain" description="HAMP" evidence="20">
    <location>
        <begin position="253"/>
        <end position="305"/>
    </location>
</feature>
<dbReference type="InterPro" id="IPR011006">
    <property type="entry name" value="CheY-like_superfamily"/>
</dbReference>
<sequence>MSNTPFNPENPHAKNPNAKAAPNGTDAQSSAQTALKNPRFKLRSAYGQLILLVFLPIVVLAMVGGLLVFFEVRRAIISEQDVQAQAALVRYETLLQPLLQGDLSQNLTQNLPQNASPDLSQNSSQNLPKNASDAAHAIDVPALIDKLNQLRLPQVQRVALADAVGAPILAAGVNAQADWGEFDTTANRVARLPVAHGTAYGKAISVGDERFWLLIEMDNEPLTITYYRVLLALSITGLITILLLLLILNSYAKRWIEPVYEMRLYLQRLTAENLSKPAVVRADGEFALLQKDFMRALSRLDASFTELKNHAEETERDLQQAFDEMEMQNISIRNARDAAISASQAKSAFLANISHELRTPLNSIDGFINLLARKQGLSSEQNLYVQTIKKSSAHLLALVNDVLDFSKIEAGKLVLDHHEFDLYAAIYDVVDMLSPAALEKHLRLAVLFYHDVPTHVVGDSLRVKQILTNLVGNAIKFTDSGGVVVRVSLSSDTPDFLNIAVEDTGKGVSEADKAQLFKSFSQGDLSVTRRYGGTGLGLVISKQLTALMGGSIGFYDNNSENVAKTGTTFWFEMPTGVAHDDEALDDKSAAIKLPALGDGKPLSLLVWINHLPAVQVLKASLAMSNVQITLAIGLADLLEQLDNPQHGFDWVIVDNFGQDAAQDDVGAILRQIRLRYQGRLATYGYQVGIDNALLEKYHTHALHEPLDKRQLYAMLSNRKDASTQAAANPHRFAGVRVLAVDDHLPNLLVLDALLGELGVEVVTAGSGFDAIEIMSKTVAGSAPPIDLIFMDIQMPRMSGREASIQIRKIEQAHLAKPVPIIALTAHGLSDEKDRLVAAGLDDYVGKPIGHVQLVQTLEKWLHRGDEPSEPLSAYELAAKDGFGLPSEPSAQAAPSVAGATLADIDWADALERSANKADLAQKLLQMMIDDAENEKRLLERAWADRDRAALAELSHRTVGASRYAGVPRLRKVSADFEAMCRADITQTSASHFIAMRPSYRALIDALDSLQAIDLKEFLQNPHTKATAHTPDDVDEARMAWKMV</sequence>
<evidence type="ECO:0000256" key="7">
    <source>
        <dbReference type="ARBA" id="ARBA00022741"/>
    </source>
</evidence>
<comment type="catalytic activity">
    <reaction evidence="1">
        <text>ATP + protein L-histidine = ADP + protein N-phospho-L-histidine.</text>
        <dbReference type="EC" id="2.7.13.3"/>
    </reaction>
</comment>
<dbReference type="PROSITE" id="PS50109">
    <property type="entry name" value="HIS_KIN"/>
    <property type="match status" value="1"/>
</dbReference>
<dbReference type="InterPro" id="IPR003660">
    <property type="entry name" value="HAMP_dom"/>
</dbReference>
<feature type="coiled-coil region" evidence="15">
    <location>
        <begin position="297"/>
        <end position="331"/>
    </location>
</feature>
<evidence type="ECO:0000256" key="2">
    <source>
        <dbReference type="ARBA" id="ARBA00004370"/>
    </source>
</evidence>
<evidence type="ECO:0000256" key="6">
    <source>
        <dbReference type="ARBA" id="ARBA00022692"/>
    </source>
</evidence>
<dbReference type="FunFam" id="1.10.287.130:FF:000004">
    <property type="entry name" value="Ethylene receptor 1"/>
    <property type="match status" value="1"/>
</dbReference>
<dbReference type="CDD" id="cd00082">
    <property type="entry name" value="HisKA"/>
    <property type="match status" value="1"/>
</dbReference>
<evidence type="ECO:0000256" key="1">
    <source>
        <dbReference type="ARBA" id="ARBA00000085"/>
    </source>
</evidence>
<dbReference type="PANTHER" id="PTHR45339">
    <property type="entry name" value="HYBRID SIGNAL TRANSDUCTION HISTIDINE KINASE J"/>
    <property type="match status" value="1"/>
</dbReference>
<evidence type="ECO:0000256" key="17">
    <source>
        <dbReference type="SAM" id="Phobius"/>
    </source>
</evidence>
<keyword evidence="7" id="KW-0547">Nucleotide-binding</keyword>
<feature type="domain" description="HPt" evidence="21">
    <location>
        <begin position="916"/>
        <end position="1009"/>
    </location>
</feature>
<feature type="compositionally biased region" description="Low complexity" evidence="16">
    <location>
        <begin position="7"/>
        <end position="23"/>
    </location>
</feature>
<evidence type="ECO:0000256" key="12">
    <source>
        <dbReference type="ARBA" id="ARBA00023136"/>
    </source>
</evidence>
<keyword evidence="12 17" id="KW-0472">Membrane</keyword>
<dbReference type="Pfam" id="PF01627">
    <property type="entry name" value="Hpt"/>
    <property type="match status" value="1"/>
</dbReference>
<evidence type="ECO:0000256" key="3">
    <source>
        <dbReference type="ARBA" id="ARBA00012438"/>
    </source>
</evidence>